<keyword evidence="3" id="KW-1185">Reference proteome</keyword>
<dbReference type="RefSeq" id="WP_072912438.1">
    <property type="nucleotide sequence ID" value="NZ_FRAR01000010.1"/>
</dbReference>
<gene>
    <name evidence="2" type="ORF">SAMN02745123_01443</name>
</gene>
<accession>A0A1M6RDM4</accession>
<dbReference type="AlphaFoldDB" id="A0A1M6RDM4"/>
<reference evidence="3" key="1">
    <citation type="submission" date="2016-11" db="EMBL/GenBank/DDBJ databases">
        <authorList>
            <person name="Varghese N."/>
            <person name="Submissions S."/>
        </authorList>
    </citation>
    <scope>NUCLEOTIDE SEQUENCE [LARGE SCALE GENOMIC DNA]</scope>
    <source>
        <strain evidence="3">DSM 10349</strain>
    </source>
</reference>
<evidence type="ECO:0000259" key="1">
    <source>
        <dbReference type="Pfam" id="PF08484"/>
    </source>
</evidence>
<evidence type="ECO:0000313" key="2">
    <source>
        <dbReference type="EMBL" id="SHK30595.1"/>
    </source>
</evidence>
<keyword evidence="2" id="KW-0489">Methyltransferase</keyword>
<sequence length="396" mass="45603">MEQKCPVCGAEQNYSLLTRDEIPVFQNIVISEQARATQFKGGKLSLFACEKCGFVYNRDFNAKKIIYDQAYDNCQLHSTYFNNYVDGLVHRIIEDYKIRNSRIIEIGCGQGEFLKRLVENKAYGNCGFGFDPSYRGEDTILDGQLVFQKDYYSEKYANIDADVIVCRHVIEHTSDPVALLRTIRKAVRNKEGVLLFFETPCVNWILDNQVFWDFFYEHCSYFNENSIRTVFSSADFIIQKINHIFERQYLWVEATLSLNGLNDGSNISPSQFSWMEFKEGIDNYVSNENKMVANWRSYISMLHKKKHKIAIWGAGAKGVTFANLIDPNRNIIECVIDINPNKQGNYIPGTGHLITDVETAAQKGITHAILMNPNYISEIQELITQKNIHIQLIEKI</sequence>
<dbReference type="Proteomes" id="UP000183997">
    <property type="component" value="Unassembled WGS sequence"/>
</dbReference>
<dbReference type="Pfam" id="PF08484">
    <property type="entry name" value="Methyltransf_14"/>
    <property type="match status" value="1"/>
</dbReference>
<evidence type="ECO:0000313" key="3">
    <source>
        <dbReference type="Proteomes" id="UP000183997"/>
    </source>
</evidence>
<organism evidence="2 3">
    <name type="scientific">Desulforamulus aeronauticus DSM 10349</name>
    <dbReference type="NCBI Taxonomy" id="1121421"/>
    <lineage>
        <taxon>Bacteria</taxon>
        <taxon>Bacillati</taxon>
        <taxon>Bacillota</taxon>
        <taxon>Clostridia</taxon>
        <taxon>Eubacteriales</taxon>
        <taxon>Peptococcaceae</taxon>
        <taxon>Desulforamulus</taxon>
    </lineage>
</organism>
<dbReference type="EMBL" id="FRAR01000010">
    <property type="protein sequence ID" value="SHK30595.1"/>
    <property type="molecule type" value="Genomic_DNA"/>
</dbReference>
<dbReference type="STRING" id="1121421.SAMN02745123_01443"/>
<protein>
    <submittedName>
        <fullName evidence="2">C-methyltransferase C-terminal domain-containing protein</fullName>
    </submittedName>
</protein>
<dbReference type="Gene3D" id="3.40.50.150">
    <property type="entry name" value="Vaccinia Virus protein VP39"/>
    <property type="match status" value="1"/>
</dbReference>
<dbReference type="InterPro" id="IPR013691">
    <property type="entry name" value="MeTrfase_14"/>
</dbReference>
<dbReference type="OrthoDB" id="9782855at2"/>
<feature type="domain" description="C-methyltransferase" evidence="1">
    <location>
        <begin position="284"/>
        <end position="381"/>
    </location>
</feature>
<name>A0A1M6RDM4_9FIRM</name>
<proteinExistence type="predicted"/>
<dbReference type="SUPFAM" id="SSF53335">
    <property type="entry name" value="S-adenosyl-L-methionine-dependent methyltransferases"/>
    <property type="match status" value="1"/>
</dbReference>
<dbReference type="GO" id="GO:0008168">
    <property type="term" value="F:methyltransferase activity"/>
    <property type="evidence" value="ECO:0007669"/>
    <property type="project" value="UniProtKB-KW"/>
</dbReference>
<keyword evidence="2" id="KW-0808">Transferase</keyword>
<dbReference type="GO" id="GO:0032259">
    <property type="term" value="P:methylation"/>
    <property type="evidence" value="ECO:0007669"/>
    <property type="project" value="UniProtKB-KW"/>
</dbReference>
<dbReference type="InterPro" id="IPR029063">
    <property type="entry name" value="SAM-dependent_MTases_sf"/>
</dbReference>
<dbReference type="Gene3D" id="3.40.50.720">
    <property type="entry name" value="NAD(P)-binding Rossmann-like Domain"/>
    <property type="match status" value="1"/>
</dbReference>
<dbReference type="Pfam" id="PF13489">
    <property type="entry name" value="Methyltransf_23"/>
    <property type="match status" value="1"/>
</dbReference>